<evidence type="ECO:0000313" key="2">
    <source>
        <dbReference type="EMBL" id="TDG03238.1"/>
    </source>
</evidence>
<feature type="region of interest" description="Disordered" evidence="1">
    <location>
        <begin position="24"/>
        <end position="52"/>
    </location>
</feature>
<evidence type="ECO:0000313" key="3">
    <source>
        <dbReference type="Proteomes" id="UP000295606"/>
    </source>
</evidence>
<accession>A0A4R5L3J7</accession>
<dbReference type="AlphaFoldDB" id="A0A4R5L3J7"/>
<reference evidence="2 3" key="1">
    <citation type="submission" date="2019-03" db="EMBL/GenBank/DDBJ databases">
        <title>Paraburkholderia sp. isolated from native Mimosa gymnas in Guartela State Park, Brazil.</title>
        <authorList>
            <person name="Paulitsch F."/>
            <person name="Hungria M."/>
            <person name="Delamuta J.R.M."/>
            <person name="Ribeiro R.A."/>
            <person name="Dall'Agnol R."/>
            <person name="Silva J.S.B."/>
        </authorList>
    </citation>
    <scope>NUCLEOTIDE SEQUENCE [LARGE SCALE GENOMIC DNA]</scope>
    <source>
        <strain evidence="2 3">CNPSo 3008</strain>
    </source>
</reference>
<evidence type="ECO:0000256" key="1">
    <source>
        <dbReference type="SAM" id="MobiDB-lite"/>
    </source>
</evidence>
<organism evidence="2 3">
    <name type="scientific">Paraburkholderia guartelaensis</name>
    <dbReference type="NCBI Taxonomy" id="2546446"/>
    <lineage>
        <taxon>Bacteria</taxon>
        <taxon>Pseudomonadati</taxon>
        <taxon>Pseudomonadota</taxon>
        <taxon>Betaproteobacteria</taxon>
        <taxon>Burkholderiales</taxon>
        <taxon>Burkholderiaceae</taxon>
        <taxon>Paraburkholderia</taxon>
    </lineage>
</organism>
<dbReference type="EMBL" id="SMOD01000044">
    <property type="protein sequence ID" value="TDG03238.1"/>
    <property type="molecule type" value="Genomic_DNA"/>
</dbReference>
<sequence>MVSPTKTALQCEAGSAPVRSRECFRRPGTSATGGCGPQRCSPPAVEPDSKSKRSMQMVEQLAGLLRESAHVKYETAHSKDDGVALMAEVLAQTGVVHIAWEHKAARFTTAAINARVMRQFCALWFG</sequence>
<dbReference type="RefSeq" id="WP_133188703.1">
    <property type="nucleotide sequence ID" value="NZ_SMOD01000044.1"/>
</dbReference>
<dbReference type="OrthoDB" id="8448116at2"/>
<proteinExistence type="predicted"/>
<name>A0A4R5L3J7_9BURK</name>
<comment type="caution">
    <text evidence="2">The sequence shown here is derived from an EMBL/GenBank/DDBJ whole genome shotgun (WGS) entry which is preliminary data.</text>
</comment>
<dbReference type="Proteomes" id="UP000295606">
    <property type="component" value="Unassembled WGS sequence"/>
</dbReference>
<gene>
    <name evidence="2" type="ORF">E1N52_35730</name>
</gene>
<protein>
    <submittedName>
        <fullName evidence="2">Uncharacterized protein</fullName>
    </submittedName>
</protein>